<dbReference type="EMBL" id="SWFT01000107">
    <property type="protein sequence ID" value="KAA8900718.1"/>
    <property type="molecule type" value="Genomic_DNA"/>
</dbReference>
<dbReference type="AlphaFoldDB" id="A0A642UMD7"/>
<accession>A0A642UMD7</accession>
<keyword evidence="3" id="KW-1185">Reference proteome</keyword>
<evidence type="ECO:0000313" key="3">
    <source>
        <dbReference type="Proteomes" id="UP000449547"/>
    </source>
</evidence>
<dbReference type="GeneID" id="54782351"/>
<organism evidence="2 3">
    <name type="scientific">Diutina rugosa</name>
    <name type="common">Yeast</name>
    <name type="synonym">Candida rugosa</name>
    <dbReference type="NCBI Taxonomy" id="5481"/>
    <lineage>
        <taxon>Eukaryota</taxon>
        <taxon>Fungi</taxon>
        <taxon>Dikarya</taxon>
        <taxon>Ascomycota</taxon>
        <taxon>Saccharomycotina</taxon>
        <taxon>Pichiomycetes</taxon>
        <taxon>Debaryomycetaceae</taxon>
        <taxon>Diutina</taxon>
    </lineage>
</organism>
<sequence length="924" mass="106468">MADPLDTVVDTVVTVGAIPPRYPPLCKFLNFEPDVLVYNWFELTIDGVLHTIYYAARDDASYFGTPAATQREDVSSDIARRVGVVAPVDTNTLRAVAVVANVATRFQASLTNEARRLIDLLTGAIQSNAEIEVSDTGIDRIIRNRVVRRNTREVAHMVADIMDYLEAAYLIETLADFCDIIEFPMELAQGANGVIPTITVRELTPPQVSLLLGGIQSFIRGQGTRYSPRLLELFQHYSSIVYDPDSSEEVCADDFDLISRAYEVFDQNGDKERIVDDLVVAFYLEQPTLLIRLAFFEFERGLTQKCKGVLCWKHRRDATMAAFNEHQANKNRSLATKFIKTMGQEYDLIQSMEQMALNNSNKLALKLVRPPWKRRQQTTAMADGQFLKKFFHSWRYQHYLLGLSNAVADQQFEGKFFEKWGDHYDHHQEQKVIADALYLKPKLTIWRLSARLHSARDPVSRRRFSNQIEFTKTGKLDPEHSSVSMVVKRGVFKNWRLGARERRFIANQGDARQIVTSLRERTSRLAAAEHELQGRHNFRLIMRALSSWHKEDYKVRAMTSQADLTEISHAWFRFVLSYKHRVELRRAADAFRQQNVDPLLMTHMFNRWRNAHESRRQERLDHLANQMIAKRCVGKLKRAAADLSSRETQVRQLCDKTIARGFLKYWKAYLSRTRKLQHWAEQFDAKRYLITWYDEYADVSQNLVAMADQFHNARQFQKVVRQFKLKSRQLKESEAKARVVLPQIRGRAVLQKWKGLTDEVKQVRLEAQRRDQARVQEDLQRSEPDSRRILPASRNVRTQLPPPQISPLSGRPLSRNRSSVIDIDVSHSSFLSTPIKSQPRRSRRSPEKLSQLRQTYSAVPTGLGTPPPRPLFTSGGTDIDQAKRRGQIRPIDFSVEPTFDSTRINRDGSSSRPNSFPGSARLHS</sequence>
<evidence type="ECO:0000256" key="1">
    <source>
        <dbReference type="SAM" id="MobiDB-lite"/>
    </source>
</evidence>
<dbReference type="Proteomes" id="UP000449547">
    <property type="component" value="Unassembled WGS sequence"/>
</dbReference>
<feature type="region of interest" description="Disordered" evidence="1">
    <location>
        <begin position="769"/>
        <end position="814"/>
    </location>
</feature>
<dbReference type="RefSeq" id="XP_034011537.1">
    <property type="nucleotide sequence ID" value="XM_034156492.1"/>
</dbReference>
<comment type="caution">
    <text evidence="2">The sequence shown here is derived from an EMBL/GenBank/DDBJ whole genome shotgun (WGS) entry which is preliminary data.</text>
</comment>
<evidence type="ECO:0000313" key="2">
    <source>
        <dbReference type="EMBL" id="KAA8900718.1"/>
    </source>
</evidence>
<reference evidence="2 3" key="1">
    <citation type="submission" date="2019-07" db="EMBL/GenBank/DDBJ databases">
        <title>Genome assembly of two rare yeast pathogens: Diutina rugosa and Trichomonascus ciferrii.</title>
        <authorList>
            <person name="Mixao V."/>
            <person name="Saus E."/>
            <person name="Hansen A."/>
            <person name="Lass-Flor C."/>
            <person name="Gabaldon T."/>
        </authorList>
    </citation>
    <scope>NUCLEOTIDE SEQUENCE [LARGE SCALE GENOMIC DNA]</scope>
    <source>
        <strain evidence="2 3">CBS 613</strain>
    </source>
</reference>
<feature type="region of interest" description="Disordered" evidence="1">
    <location>
        <begin position="831"/>
        <end position="924"/>
    </location>
</feature>
<evidence type="ECO:0008006" key="4">
    <source>
        <dbReference type="Google" id="ProtNLM"/>
    </source>
</evidence>
<feature type="compositionally biased region" description="Polar residues" evidence="1">
    <location>
        <begin position="899"/>
        <end position="917"/>
    </location>
</feature>
<proteinExistence type="predicted"/>
<protein>
    <recommendedName>
        <fullName evidence="4">Sfi1 spindle body domain-containing protein</fullName>
    </recommendedName>
</protein>
<gene>
    <name evidence="2" type="ORF">DIURU_003700</name>
</gene>
<name>A0A642UMD7_DIURU</name>
<feature type="compositionally biased region" description="Basic and acidic residues" evidence="1">
    <location>
        <begin position="769"/>
        <end position="788"/>
    </location>
</feature>
<dbReference type="VEuPathDB" id="FungiDB:DIURU_003700"/>